<feature type="compositionally biased region" description="Basic and acidic residues" evidence="1">
    <location>
        <begin position="60"/>
        <end position="82"/>
    </location>
</feature>
<protein>
    <submittedName>
        <fullName evidence="2">Uncharacterized protein</fullName>
    </submittedName>
</protein>
<evidence type="ECO:0000256" key="1">
    <source>
        <dbReference type="SAM" id="MobiDB-lite"/>
    </source>
</evidence>
<gene>
    <name evidence="2" type="ORF">NDU88_003867</name>
</gene>
<keyword evidence="3" id="KW-1185">Reference proteome</keyword>
<dbReference type="EMBL" id="JANPWB010000008">
    <property type="protein sequence ID" value="KAJ1163409.1"/>
    <property type="molecule type" value="Genomic_DNA"/>
</dbReference>
<name>A0AAV7SH70_PLEWA</name>
<comment type="caution">
    <text evidence="2">The sequence shown here is derived from an EMBL/GenBank/DDBJ whole genome shotgun (WGS) entry which is preliminary data.</text>
</comment>
<organism evidence="2 3">
    <name type="scientific">Pleurodeles waltl</name>
    <name type="common">Iberian ribbed newt</name>
    <dbReference type="NCBI Taxonomy" id="8319"/>
    <lineage>
        <taxon>Eukaryota</taxon>
        <taxon>Metazoa</taxon>
        <taxon>Chordata</taxon>
        <taxon>Craniata</taxon>
        <taxon>Vertebrata</taxon>
        <taxon>Euteleostomi</taxon>
        <taxon>Amphibia</taxon>
        <taxon>Batrachia</taxon>
        <taxon>Caudata</taxon>
        <taxon>Salamandroidea</taxon>
        <taxon>Salamandridae</taxon>
        <taxon>Pleurodelinae</taxon>
        <taxon>Pleurodeles</taxon>
    </lineage>
</organism>
<dbReference type="AlphaFoldDB" id="A0AAV7SH70"/>
<sequence>MHSQHHDGEDCDGLLFRNADPLGREQTVFALPGVEGQEQAACAFCRDKMEDPGMDGGDGEECRKKEPRSVTDGDQDVLKTEEQQEELLVESEVREVPCPSPSHD</sequence>
<accession>A0AAV7SH70</accession>
<feature type="region of interest" description="Disordered" evidence="1">
    <location>
        <begin position="48"/>
        <end position="104"/>
    </location>
</feature>
<reference evidence="2" key="1">
    <citation type="journal article" date="2022" name="bioRxiv">
        <title>Sequencing and chromosome-scale assembly of the giantPleurodeles waltlgenome.</title>
        <authorList>
            <person name="Brown T."/>
            <person name="Elewa A."/>
            <person name="Iarovenko S."/>
            <person name="Subramanian E."/>
            <person name="Araus A.J."/>
            <person name="Petzold A."/>
            <person name="Susuki M."/>
            <person name="Suzuki K.-i.T."/>
            <person name="Hayashi T."/>
            <person name="Toyoda A."/>
            <person name="Oliveira C."/>
            <person name="Osipova E."/>
            <person name="Leigh N.D."/>
            <person name="Simon A."/>
            <person name="Yun M.H."/>
        </authorList>
    </citation>
    <scope>NUCLEOTIDE SEQUENCE</scope>
    <source>
        <strain evidence="2">20211129_DDA</strain>
        <tissue evidence="2">Liver</tissue>
    </source>
</reference>
<evidence type="ECO:0000313" key="2">
    <source>
        <dbReference type="EMBL" id="KAJ1163409.1"/>
    </source>
</evidence>
<dbReference type="Proteomes" id="UP001066276">
    <property type="component" value="Chromosome 4_2"/>
</dbReference>
<proteinExistence type="predicted"/>
<evidence type="ECO:0000313" key="3">
    <source>
        <dbReference type="Proteomes" id="UP001066276"/>
    </source>
</evidence>